<comment type="caution">
    <text evidence="1">The sequence shown here is derived from an EMBL/GenBank/DDBJ whole genome shotgun (WGS) entry which is preliminary data.</text>
</comment>
<reference evidence="1 2" key="1">
    <citation type="submission" date="2024-04" db="EMBL/GenBank/DDBJ databases">
        <title>genome sequences of Mucor flavus KT1a and Helicostylum pulchrum KT1b strains isolated from the surface of a dry-aged beef.</title>
        <authorList>
            <person name="Toyotome T."/>
            <person name="Hosono M."/>
            <person name="Torimaru M."/>
            <person name="Fukuda K."/>
            <person name="Mikami N."/>
        </authorList>
    </citation>
    <scope>NUCLEOTIDE SEQUENCE [LARGE SCALE GENOMIC DNA]</scope>
    <source>
        <strain evidence="1 2">KT1a</strain>
    </source>
</reference>
<protein>
    <submittedName>
        <fullName evidence="1">Uncharacterized protein</fullName>
    </submittedName>
</protein>
<name>A0ABP9YM25_9FUNG</name>
<accession>A0ABP9YM25</accession>
<evidence type="ECO:0000313" key="1">
    <source>
        <dbReference type="EMBL" id="GAA5807918.1"/>
    </source>
</evidence>
<gene>
    <name evidence="1" type="ORF">MFLAVUS_001298</name>
</gene>
<sequence>MRAFHCRYGRQSCRVLRKISAFKDRLISDRNGNDYLEQDESSQGDNDSIDIEFPKYYHLFVNEDDYCINLHQAGLEMNVNLWVYNTKDSDEVRVINDELSTFRSVSLKLEPNGLCDLRLL</sequence>
<organism evidence="1 2">
    <name type="scientific">Mucor flavus</name>
    <dbReference type="NCBI Taxonomy" id="439312"/>
    <lineage>
        <taxon>Eukaryota</taxon>
        <taxon>Fungi</taxon>
        <taxon>Fungi incertae sedis</taxon>
        <taxon>Mucoromycota</taxon>
        <taxon>Mucoromycotina</taxon>
        <taxon>Mucoromycetes</taxon>
        <taxon>Mucorales</taxon>
        <taxon>Mucorineae</taxon>
        <taxon>Mucoraceae</taxon>
        <taxon>Mucor</taxon>
    </lineage>
</organism>
<dbReference type="Proteomes" id="UP001473302">
    <property type="component" value="Unassembled WGS sequence"/>
</dbReference>
<dbReference type="EMBL" id="BAABUK010000003">
    <property type="protein sequence ID" value="GAA5807918.1"/>
    <property type="molecule type" value="Genomic_DNA"/>
</dbReference>
<proteinExistence type="predicted"/>
<keyword evidence="2" id="KW-1185">Reference proteome</keyword>
<evidence type="ECO:0000313" key="2">
    <source>
        <dbReference type="Proteomes" id="UP001473302"/>
    </source>
</evidence>